<evidence type="ECO:0000259" key="13">
    <source>
        <dbReference type="Pfam" id="PF01729"/>
    </source>
</evidence>
<dbReference type="FunFam" id="3.20.20.70:FF:000030">
    <property type="entry name" value="Nicotinate-nucleotide pyrophosphorylase, carboxylating"/>
    <property type="match status" value="1"/>
</dbReference>
<dbReference type="InterPro" id="IPR004393">
    <property type="entry name" value="NadC"/>
</dbReference>
<dbReference type="Gene3D" id="3.90.1170.20">
    <property type="entry name" value="Quinolinate phosphoribosyl transferase, N-terminal domain"/>
    <property type="match status" value="1"/>
</dbReference>
<evidence type="ECO:0000256" key="5">
    <source>
        <dbReference type="ARBA" id="ARBA00011944"/>
    </source>
</evidence>
<evidence type="ECO:0000256" key="8">
    <source>
        <dbReference type="ARBA" id="ARBA00022679"/>
    </source>
</evidence>
<dbReference type="UniPathway" id="UPA00253">
    <property type="reaction ID" value="UER00331"/>
</dbReference>
<evidence type="ECO:0000256" key="11">
    <source>
        <dbReference type="ARBA" id="ARBA00069173"/>
    </source>
</evidence>
<comment type="pathway">
    <text evidence="2">Cofactor biosynthesis; NAD(+) biosynthesis; nicotinate D-ribonucleotide from quinolinate: step 1/1.</text>
</comment>
<dbReference type="SUPFAM" id="SSF54675">
    <property type="entry name" value="Nicotinate/Quinolinate PRTase N-terminal domain-like"/>
    <property type="match status" value="1"/>
</dbReference>
<keyword evidence="6" id="KW-0662">Pyridine nucleotide biosynthesis</keyword>
<gene>
    <name evidence="15" type="ORF">BECKSD772D_GA0070982_102219</name>
</gene>
<dbReference type="PANTHER" id="PTHR32179:SF3">
    <property type="entry name" value="NICOTINATE-NUCLEOTIDE PYROPHOSPHORYLASE [CARBOXYLATING]"/>
    <property type="match status" value="1"/>
</dbReference>
<evidence type="ECO:0000256" key="4">
    <source>
        <dbReference type="ARBA" id="ARBA00011218"/>
    </source>
</evidence>
<dbReference type="PANTHER" id="PTHR32179">
    <property type="entry name" value="NICOTINATE-NUCLEOTIDE PYROPHOSPHORYLASE [CARBOXYLATING]"/>
    <property type="match status" value="1"/>
</dbReference>
<evidence type="ECO:0000256" key="9">
    <source>
        <dbReference type="ARBA" id="ARBA00033102"/>
    </source>
</evidence>
<reference evidence="15" key="1">
    <citation type="submission" date="2019-02" db="EMBL/GenBank/DDBJ databases">
        <authorList>
            <person name="Gruber-Vodicka R. H."/>
            <person name="Seah K. B. B."/>
        </authorList>
    </citation>
    <scope>NUCLEOTIDE SEQUENCE</scope>
    <source>
        <strain evidence="15">BECK_S127</strain>
    </source>
</reference>
<dbReference type="InterPro" id="IPR022412">
    <property type="entry name" value="Quinolinate_PRibosylTrfase_N"/>
</dbReference>
<dbReference type="PIRSF" id="PIRSF006250">
    <property type="entry name" value="NadC_ModD"/>
    <property type="match status" value="1"/>
</dbReference>
<dbReference type="Pfam" id="PF02749">
    <property type="entry name" value="QRPTase_N"/>
    <property type="match status" value="1"/>
</dbReference>
<dbReference type="NCBIfam" id="TIGR00078">
    <property type="entry name" value="nadC"/>
    <property type="match status" value="1"/>
</dbReference>
<proteinExistence type="inferred from homology"/>
<dbReference type="InterPro" id="IPR036068">
    <property type="entry name" value="Nicotinate_pribotase-like_C"/>
</dbReference>
<dbReference type="InterPro" id="IPR037128">
    <property type="entry name" value="Quinolinate_PRibosylTase_N_sf"/>
</dbReference>
<comment type="catalytic activity">
    <reaction evidence="10">
        <text>nicotinate beta-D-ribonucleotide + CO2 + diphosphate = quinolinate + 5-phospho-alpha-D-ribose 1-diphosphate + 2 H(+)</text>
        <dbReference type="Rhea" id="RHEA:12733"/>
        <dbReference type="ChEBI" id="CHEBI:15378"/>
        <dbReference type="ChEBI" id="CHEBI:16526"/>
        <dbReference type="ChEBI" id="CHEBI:29959"/>
        <dbReference type="ChEBI" id="CHEBI:33019"/>
        <dbReference type="ChEBI" id="CHEBI:57502"/>
        <dbReference type="ChEBI" id="CHEBI:58017"/>
        <dbReference type="EC" id="2.4.2.19"/>
    </reaction>
</comment>
<dbReference type="GO" id="GO:0009435">
    <property type="term" value="P:NAD+ biosynthetic process"/>
    <property type="evidence" value="ECO:0007669"/>
    <property type="project" value="UniProtKB-UniPathway"/>
</dbReference>
<evidence type="ECO:0000259" key="14">
    <source>
        <dbReference type="Pfam" id="PF02749"/>
    </source>
</evidence>
<evidence type="ECO:0000256" key="3">
    <source>
        <dbReference type="ARBA" id="ARBA00009400"/>
    </source>
</evidence>
<dbReference type="SUPFAM" id="SSF51690">
    <property type="entry name" value="Nicotinate/Quinolinate PRTase C-terminal domain-like"/>
    <property type="match status" value="1"/>
</dbReference>
<evidence type="ECO:0000256" key="2">
    <source>
        <dbReference type="ARBA" id="ARBA00004893"/>
    </source>
</evidence>
<dbReference type="GO" id="GO:0034213">
    <property type="term" value="P:quinolinate catabolic process"/>
    <property type="evidence" value="ECO:0007669"/>
    <property type="project" value="TreeGrafter"/>
</dbReference>
<evidence type="ECO:0000256" key="1">
    <source>
        <dbReference type="ARBA" id="ARBA00003237"/>
    </source>
</evidence>
<comment type="subunit">
    <text evidence="4">Hexamer formed by 3 homodimers.</text>
</comment>
<comment type="similarity">
    <text evidence="3 12">Belongs to the NadC/ModD family.</text>
</comment>
<organism evidence="15">
    <name type="scientific">Candidatus Kentrum sp. SD</name>
    <dbReference type="NCBI Taxonomy" id="2126332"/>
    <lineage>
        <taxon>Bacteria</taxon>
        <taxon>Pseudomonadati</taxon>
        <taxon>Pseudomonadota</taxon>
        <taxon>Gammaproteobacteria</taxon>
        <taxon>Candidatus Kentrum</taxon>
    </lineage>
</organism>
<protein>
    <recommendedName>
        <fullName evidence="11">Probable nicotinate-nucleotide pyrophosphorylase [carboxylating]</fullName>
        <ecNumber evidence="5">2.4.2.19</ecNumber>
    </recommendedName>
    <alternativeName>
        <fullName evidence="9">Quinolinate phosphoribosyltransferase [decarboxylating]</fullName>
    </alternativeName>
</protein>
<dbReference type="GO" id="GO:0005737">
    <property type="term" value="C:cytoplasm"/>
    <property type="evidence" value="ECO:0007669"/>
    <property type="project" value="TreeGrafter"/>
</dbReference>
<dbReference type="InterPro" id="IPR013785">
    <property type="entry name" value="Aldolase_TIM"/>
</dbReference>
<comment type="function">
    <text evidence="1">Involved in the catabolism of quinolinic acid (QA).</text>
</comment>
<dbReference type="EC" id="2.4.2.19" evidence="5"/>
<dbReference type="FunFam" id="3.90.1170.20:FF:000001">
    <property type="entry name" value="Nicotinate-nucleotide diphosphorylase (Carboxylating)"/>
    <property type="match status" value="1"/>
</dbReference>
<feature type="domain" description="Quinolinate phosphoribosyl transferase C-terminal" evidence="13">
    <location>
        <begin position="113"/>
        <end position="276"/>
    </location>
</feature>
<dbReference type="CDD" id="cd01572">
    <property type="entry name" value="QPRTase"/>
    <property type="match status" value="1"/>
</dbReference>
<evidence type="ECO:0000256" key="10">
    <source>
        <dbReference type="ARBA" id="ARBA00047445"/>
    </source>
</evidence>
<evidence type="ECO:0000256" key="7">
    <source>
        <dbReference type="ARBA" id="ARBA00022676"/>
    </source>
</evidence>
<dbReference type="Gene3D" id="3.20.20.70">
    <property type="entry name" value="Aldolase class I"/>
    <property type="match status" value="1"/>
</dbReference>
<sequence length="278" mass="30375">MTTPNFPNDITETVRRALAEDIGDGDITSALLPDGSLASATLISREDAVLCGIPWFDEVFGQLDDRIKTVWEVTDGDGIAPDQVICRITGPARAMLTGERTALNFLQSLSGTATLARKYARETQGTKTRILDTRKTIPGLRAAQKYAVRCGGCYNHRIGLYDGILIKENHILAAGSLPAAVRLARERNQDVPVEVEVESLEECREALDSNAHIILLDNFDLQQIEEAVRINAGRAKLEVSGGVGLTELRRVAETGVDYISIGSLTKHVRAVDFSLRFE</sequence>
<name>A0A451BKD9_9GAMM</name>
<feature type="domain" description="Quinolinate phosphoribosyl transferase N-terminal" evidence="14">
    <location>
        <begin position="26"/>
        <end position="110"/>
    </location>
</feature>
<dbReference type="AlphaFoldDB" id="A0A451BKD9"/>
<evidence type="ECO:0000256" key="12">
    <source>
        <dbReference type="PIRNR" id="PIRNR006250"/>
    </source>
</evidence>
<evidence type="ECO:0000313" key="15">
    <source>
        <dbReference type="EMBL" id="VFK78698.1"/>
    </source>
</evidence>
<dbReference type="EMBL" id="CAADHB010000022">
    <property type="protein sequence ID" value="VFK78698.1"/>
    <property type="molecule type" value="Genomic_DNA"/>
</dbReference>
<dbReference type="Pfam" id="PF01729">
    <property type="entry name" value="QRPTase_C"/>
    <property type="match status" value="1"/>
</dbReference>
<dbReference type="InterPro" id="IPR002638">
    <property type="entry name" value="Quinolinate_PRibosylTrfase_C"/>
</dbReference>
<evidence type="ECO:0000256" key="6">
    <source>
        <dbReference type="ARBA" id="ARBA00022642"/>
    </source>
</evidence>
<dbReference type="InterPro" id="IPR027277">
    <property type="entry name" value="NadC/ModD"/>
</dbReference>
<dbReference type="GO" id="GO:0004514">
    <property type="term" value="F:nicotinate-nucleotide diphosphorylase (carboxylating) activity"/>
    <property type="evidence" value="ECO:0007669"/>
    <property type="project" value="UniProtKB-EC"/>
</dbReference>
<accession>A0A451BKD9</accession>
<keyword evidence="8 12" id="KW-0808">Transferase</keyword>
<keyword evidence="7 12" id="KW-0328">Glycosyltransferase</keyword>